<reference evidence="2" key="1">
    <citation type="journal article" date="2016" name="Sci. Rep.">
        <title>Molecular characterization of firefly nuptial gifts: a multi-omics approach sheds light on postcopulatory sexual selection.</title>
        <authorList>
            <person name="Al-Wathiqui N."/>
            <person name="Fallon T.R."/>
            <person name="South A."/>
            <person name="Weng J.K."/>
            <person name="Lewis S.M."/>
        </authorList>
    </citation>
    <scope>NUCLEOTIDE SEQUENCE</scope>
</reference>
<feature type="coiled-coil region" evidence="1">
    <location>
        <begin position="25"/>
        <end position="59"/>
    </location>
</feature>
<proteinExistence type="predicted"/>
<dbReference type="AlphaFoldDB" id="A0A1Y1JU87"/>
<keyword evidence="1" id="KW-0175">Coiled coil</keyword>
<name>A0A1Y1JU87_PHOPY</name>
<protein>
    <submittedName>
        <fullName evidence="2">Uncharacterized protein</fullName>
    </submittedName>
</protein>
<accession>A0A1Y1JU87</accession>
<sequence>MSKTEKIEQMFWSLEGAIGQIGSKLDAVLVESKQMKEENVKLRETIKTQDVRIEQLEREVRKKSVVIRGGGKVTILLQKIGIDTGSREQIGEAKEKANTSKVE</sequence>
<evidence type="ECO:0000256" key="1">
    <source>
        <dbReference type="SAM" id="Coils"/>
    </source>
</evidence>
<organism evidence="2">
    <name type="scientific">Photinus pyralis</name>
    <name type="common">Common eastern firefly</name>
    <name type="synonym">Lampyris pyralis</name>
    <dbReference type="NCBI Taxonomy" id="7054"/>
    <lineage>
        <taxon>Eukaryota</taxon>
        <taxon>Metazoa</taxon>
        <taxon>Ecdysozoa</taxon>
        <taxon>Arthropoda</taxon>
        <taxon>Hexapoda</taxon>
        <taxon>Insecta</taxon>
        <taxon>Pterygota</taxon>
        <taxon>Neoptera</taxon>
        <taxon>Endopterygota</taxon>
        <taxon>Coleoptera</taxon>
        <taxon>Polyphaga</taxon>
        <taxon>Elateriformia</taxon>
        <taxon>Elateroidea</taxon>
        <taxon>Lampyridae</taxon>
        <taxon>Lampyrinae</taxon>
        <taxon>Photinus</taxon>
    </lineage>
</organism>
<dbReference type="EMBL" id="GEZM01101407">
    <property type="protein sequence ID" value="JAV52663.1"/>
    <property type="molecule type" value="Transcribed_RNA"/>
</dbReference>
<evidence type="ECO:0000313" key="2">
    <source>
        <dbReference type="EMBL" id="JAV52663.1"/>
    </source>
</evidence>